<evidence type="ECO:0000256" key="2">
    <source>
        <dbReference type="SAM" id="MobiDB-lite"/>
    </source>
</evidence>
<evidence type="ECO:0000256" key="1">
    <source>
        <dbReference type="SAM" id="Coils"/>
    </source>
</evidence>
<feature type="compositionally biased region" description="Polar residues" evidence="2">
    <location>
        <begin position="422"/>
        <end position="432"/>
    </location>
</feature>
<organism evidence="3 4">
    <name type="scientific">Luteolibacter soli</name>
    <dbReference type="NCBI Taxonomy" id="3135280"/>
    <lineage>
        <taxon>Bacteria</taxon>
        <taxon>Pseudomonadati</taxon>
        <taxon>Verrucomicrobiota</taxon>
        <taxon>Verrucomicrobiia</taxon>
        <taxon>Verrucomicrobiales</taxon>
        <taxon>Verrucomicrobiaceae</taxon>
        <taxon>Luteolibacter</taxon>
    </lineage>
</organism>
<proteinExistence type="predicted"/>
<keyword evidence="1" id="KW-0175">Coiled coil</keyword>
<feature type="coiled-coil region" evidence="1">
    <location>
        <begin position="196"/>
        <end position="223"/>
    </location>
</feature>
<gene>
    <name evidence="3" type="ORF">WKV53_23890</name>
</gene>
<dbReference type="Proteomes" id="UP001371305">
    <property type="component" value="Unassembled WGS sequence"/>
</dbReference>
<dbReference type="EMBL" id="JBBUKT010000012">
    <property type="protein sequence ID" value="MEK7953578.1"/>
    <property type="molecule type" value="Genomic_DNA"/>
</dbReference>
<sequence length="615" mass="65994">MKSISFIASVTILLLPVLAQQEDERTGAYRASVSQTTLQTNTARMKEDLAAIIHDYERYGIAAVEVAKLKESVASLDGISGHDMPELVQLLLDASRSSEGTGFRDNLEKADGGQKQIQTRLRALADQLSLYSDQAAMQKRVEDLAVRQAAALRVNRGIAKELAGLGLTAEQLKKEVAALPADLPGPQRGDEEGKRVFELNRKKQRLTTEMARVAAEQAALEKETGLVTTALAKVAEDPMAPAATHFKQAFETARSNKLEEQARSAVQAGDSISAIPAQEGVSGTLRSIIAALDGARSNEERLRDLASQLSDLSVKEDGLANRTPKVWGEQKNRSMRDQFAIGDRLEVLQDRIKSLDSGNGAKTAEASTRAGELGEALKHEDFHDNVPLVSSTADGQKQLAKDMSAMSEALEAQANQLAANANGSAQPAQEPQLSPEAAAIQAAMKQLVDARINVELARRQNAEKLDSKSRVEQSRQNLASGTEEAKKAGAAVGQEVHQALADADQFSKLAATGDKVEHNLYHTNEKINEALAGLQEAAIKLAAQQQQQQGQGGESPFAAAIQAGGPVFSNLTEASDAQRDALSLLKQEKTAPEYETMVNQYIKNLAEETQDAASP</sequence>
<feature type="compositionally biased region" description="Basic and acidic residues" evidence="2">
    <location>
        <begin position="463"/>
        <end position="473"/>
    </location>
</feature>
<feature type="region of interest" description="Disordered" evidence="2">
    <location>
        <begin position="418"/>
        <end position="437"/>
    </location>
</feature>
<reference evidence="3 4" key="1">
    <citation type="submission" date="2024-04" db="EMBL/GenBank/DDBJ databases">
        <title>Luteolibacter sp. isolated from soil.</title>
        <authorList>
            <person name="An J."/>
        </authorList>
    </citation>
    <scope>NUCLEOTIDE SEQUENCE [LARGE SCALE GENOMIC DNA]</scope>
    <source>
        <strain evidence="3 4">Y139</strain>
    </source>
</reference>
<protein>
    <submittedName>
        <fullName evidence="3">Uncharacterized protein</fullName>
    </submittedName>
</protein>
<accession>A0ABU9B0M3</accession>
<evidence type="ECO:0000313" key="4">
    <source>
        <dbReference type="Proteomes" id="UP001371305"/>
    </source>
</evidence>
<keyword evidence="4" id="KW-1185">Reference proteome</keyword>
<feature type="region of interest" description="Disordered" evidence="2">
    <location>
        <begin position="463"/>
        <end position="490"/>
    </location>
</feature>
<evidence type="ECO:0000313" key="3">
    <source>
        <dbReference type="EMBL" id="MEK7953578.1"/>
    </source>
</evidence>
<comment type="caution">
    <text evidence="3">The sequence shown here is derived from an EMBL/GenBank/DDBJ whole genome shotgun (WGS) entry which is preliminary data.</text>
</comment>
<name>A0ABU9B0M3_9BACT</name>
<dbReference type="RefSeq" id="WP_341407344.1">
    <property type="nucleotide sequence ID" value="NZ_JBBUKT010000012.1"/>
</dbReference>